<dbReference type="InterPro" id="IPR013087">
    <property type="entry name" value="Znf_C2H2_type"/>
</dbReference>
<feature type="domain" description="C2H2-type" evidence="3">
    <location>
        <begin position="327"/>
        <end position="355"/>
    </location>
</feature>
<comment type="caution">
    <text evidence="4">The sequence shown here is derived from an EMBL/GenBank/DDBJ whole genome shotgun (WGS) entry which is preliminary data.</text>
</comment>
<feature type="signal peptide" evidence="2">
    <location>
        <begin position="1"/>
        <end position="20"/>
    </location>
</feature>
<name>A0AAE0MCE2_9PEZI</name>
<feature type="domain" description="C2H2-type" evidence="3">
    <location>
        <begin position="359"/>
        <end position="387"/>
    </location>
</feature>
<feature type="compositionally biased region" description="Acidic residues" evidence="1">
    <location>
        <begin position="448"/>
        <end position="486"/>
    </location>
</feature>
<feature type="region of interest" description="Disordered" evidence="1">
    <location>
        <begin position="659"/>
        <end position="761"/>
    </location>
</feature>
<dbReference type="EMBL" id="JAUEPO010000003">
    <property type="protein sequence ID" value="KAK3327391.1"/>
    <property type="molecule type" value="Genomic_DNA"/>
</dbReference>
<evidence type="ECO:0000259" key="3">
    <source>
        <dbReference type="SMART" id="SM00355"/>
    </source>
</evidence>
<dbReference type="InterPro" id="IPR058925">
    <property type="entry name" value="zf-C2H2_AcuF"/>
</dbReference>
<dbReference type="AlphaFoldDB" id="A0AAE0MCE2"/>
<keyword evidence="5" id="KW-1185">Reference proteome</keyword>
<dbReference type="Pfam" id="PF02179">
    <property type="entry name" value="BAG"/>
    <property type="match status" value="1"/>
</dbReference>
<accession>A0AAE0MCE2</accession>
<feature type="chain" id="PRO_5042026390" description="C2H2-type domain-containing protein" evidence="2">
    <location>
        <begin position="21"/>
        <end position="848"/>
    </location>
</feature>
<evidence type="ECO:0000313" key="4">
    <source>
        <dbReference type="EMBL" id="KAK3327391.1"/>
    </source>
</evidence>
<feature type="compositionally biased region" description="Basic and acidic residues" evidence="1">
    <location>
        <begin position="487"/>
        <end position="501"/>
    </location>
</feature>
<reference evidence="4" key="2">
    <citation type="submission" date="2023-06" db="EMBL/GenBank/DDBJ databases">
        <authorList>
            <consortium name="Lawrence Berkeley National Laboratory"/>
            <person name="Haridas S."/>
            <person name="Hensen N."/>
            <person name="Bonometti L."/>
            <person name="Westerberg I."/>
            <person name="Brannstrom I.O."/>
            <person name="Guillou S."/>
            <person name="Cros-Aarteil S."/>
            <person name="Calhoun S."/>
            <person name="Kuo A."/>
            <person name="Mondo S."/>
            <person name="Pangilinan J."/>
            <person name="Riley R."/>
            <person name="Labutti K."/>
            <person name="Andreopoulos B."/>
            <person name="Lipzen A."/>
            <person name="Chen C."/>
            <person name="Yanf M."/>
            <person name="Daum C."/>
            <person name="Ng V."/>
            <person name="Clum A."/>
            <person name="Steindorff A."/>
            <person name="Ohm R."/>
            <person name="Martin F."/>
            <person name="Silar P."/>
            <person name="Natvig D."/>
            <person name="Lalanne C."/>
            <person name="Gautier V."/>
            <person name="Ament-Velasquez S.L."/>
            <person name="Kruys A."/>
            <person name="Hutchinson M.I."/>
            <person name="Powell A.J."/>
            <person name="Barry K."/>
            <person name="Miller A.N."/>
            <person name="Grigoriev I.V."/>
            <person name="Debuchy R."/>
            <person name="Gladieux P."/>
            <person name="Thoren M.H."/>
            <person name="Johannesson H."/>
        </authorList>
    </citation>
    <scope>NUCLEOTIDE SEQUENCE</scope>
    <source>
        <strain evidence="4">SMH4131-1</strain>
    </source>
</reference>
<feature type="compositionally biased region" description="Basic and acidic residues" evidence="1">
    <location>
        <begin position="734"/>
        <end position="758"/>
    </location>
</feature>
<evidence type="ECO:0000256" key="2">
    <source>
        <dbReference type="SAM" id="SignalP"/>
    </source>
</evidence>
<dbReference type="SMART" id="SM00355">
    <property type="entry name" value="ZnF_C2H2"/>
    <property type="match status" value="3"/>
</dbReference>
<dbReference type="Pfam" id="PF26082">
    <property type="entry name" value="zf-C2H2_AcuF"/>
    <property type="match status" value="1"/>
</dbReference>
<evidence type="ECO:0000256" key="1">
    <source>
        <dbReference type="SAM" id="MobiDB-lite"/>
    </source>
</evidence>
<feature type="region of interest" description="Disordered" evidence="1">
    <location>
        <begin position="246"/>
        <end position="292"/>
    </location>
</feature>
<dbReference type="InterPro" id="IPR036533">
    <property type="entry name" value="BAG_dom_sf"/>
</dbReference>
<dbReference type="SUPFAM" id="SSF63491">
    <property type="entry name" value="BAG domain"/>
    <property type="match status" value="1"/>
</dbReference>
<gene>
    <name evidence="4" type="ORF">B0T19DRAFT_161775</name>
</gene>
<dbReference type="PANTHER" id="PTHR35391:SF7">
    <property type="entry name" value="C2H2-TYPE DOMAIN-CONTAINING PROTEIN"/>
    <property type="match status" value="1"/>
</dbReference>
<dbReference type="InterPro" id="IPR003103">
    <property type="entry name" value="BAG_domain"/>
</dbReference>
<feature type="domain" description="C2H2-type" evidence="3">
    <location>
        <begin position="413"/>
        <end position="435"/>
    </location>
</feature>
<protein>
    <recommendedName>
        <fullName evidence="3">C2H2-type domain-containing protein</fullName>
    </recommendedName>
</protein>
<dbReference type="Gene3D" id="1.20.58.120">
    <property type="entry name" value="BAG domain"/>
    <property type="match status" value="1"/>
</dbReference>
<feature type="compositionally biased region" description="Acidic residues" evidence="1">
    <location>
        <begin position="101"/>
        <end position="124"/>
    </location>
</feature>
<proteinExistence type="predicted"/>
<feature type="compositionally biased region" description="Polar residues" evidence="1">
    <location>
        <begin position="246"/>
        <end position="255"/>
    </location>
</feature>
<reference evidence="4" key="1">
    <citation type="journal article" date="2023" name="Mol. Phylogenet. Evol.">
        <title>Genome-scale phylogeny and comparative genomics of the fungal order Sordariales.</title>
        <authorList>
            <person name="Hensen N."/>
            <person name="Bonometti L."/>
            <person name="Westerberg I."/>
            <person name="Brannstrom I.O."/>
            <person name="Guillou S."/>
            <person name="Cros-Aarteil S."/>
            <person name="Calhoun S."/>
            <person name="Haridas S."/>
            <person name="Kuo A."/>
            <person name="Mondo S."/>
            <person name="Pangilinan J."/>
            <person name="Riley R."/>
            <person name="LaButti K."/>
            <person name="Andreopoulos B."/>
            <person name="Lipzen A."/>
            <person name="Chen C."/>
            <person name="Yan M."/>
            <person name="Daum C."/>
            <person name="Ng V."/>
            <person name="Clum A."/>
            <person name="Steindorff A."/>
            <person name="Ohm R.A."/>
            <person name="Martin F."/>
            <person name="Silar P."/>
            <person name="Natvig D.O."/>
            <person name="Lalanne C."/>
            <person name="Gautier V."/>
            <person name="Ament-Velasquez S.L."/>
            <person name="Kruys A."/>
            <person name="Hutchinson M.I."/>
            <person name="Powell A.J."/>
            <person name="Barry K."/>
            <person name="Miller A.N."/>
            <person name="Grigoriev I.V."/>
            <person name="Debuchy R."/>
            <person name="Gladieux P."/>
            <person name="Hiltunen Thoren M."/>
            <person name="Johannesson H."/>
        </authorList>
    </citation>
    <scope>NUCLEOTIDE SEQUENCE</scope>
    <source>
        <strain evidence="4">SMH4131-1</strain>
    </source>
</reference>
<dbReference type="GO" id="GO:0051087">
    <property type="term" value="F:protein-folding chaperone binding"/>
    <property type="evidence" value="ECO:0007669"/>
    <property type="project" value="InterPro"/>
</dbReference>
<dbReference type="PANTHER" id="PTHR35391">
    <property type="entry name" value="C2H2-TYPE DOMAIN-CONTAINING PROTEIN-RELATED"/>
    <property type="match status" value="1"/>
</dbReference>
<dbReference type="Proteomes" id="UP001286456">
    <property type="component" value="Unassembled WGS sequence"/>
</dbReference>
<feature type="compositionally biased region" description="Low complexity" evidence="1">
    <location>
        <begin position="266"/>
        <end position="277"/>
    </location>
</feature>
<organism evidence="4 5">
    <name type="scientific">Cercophora scortea</name>
    <dbReference type="NCBI Taxonomy" id="314031"/>
    <lineage>
        <taxon>Eukaryota</taxon>
        <taxon>Fungi</taxon>
        <taxon>Dikarya</taxon>
        <taxon>Ascomycota</taxon>
        <taxon>Pezizomycotina</taxon>
        <taxon>Sordariomycetes</taxon>
        <taxon>Sordariomycetidae</taxon>
        <taxon>Sordariales</taxon>
        <taxon>Lasiosphaeriaceae</taxon>
        <taxon>Cercophora</taxon>
    </lineage>
</organism>
<feature type="compositionally biased region" description="Basic and acidic residues" evidence="1">
    <location>
        <begin position="694"/>
        <end position="705"/>
    </location>
</feature>
<feature type="region of interest" description="Disordered" evidence="1">
    <location>
        <begin position="447"/>
        <end position="569"/>
    </location>
</feature>
<sequence length="848" mass="96085">MASISENVLLCLRAFQALTAAPLDVPSAGEERLSFPEIDDEFSRFKVWSANIGAHQTGRSSLDYRLRDASNIKNQVVKLLQNLAELLHDAIDIITEHTSPLDEESTSPAVEEEPDSEDEDEPALESELSQISFSIVEVINCLFRLSVSIRNPTPHDRFKKSAFTDTSTYEPYDIGHVRMKFPSAEGVVTHRVGKSISRRRQYFKYRELHHQKLSQGLDHDEPAVPEDVGKSTIASSIPQHLKTSVTGNIMNPTTVNEDELSDDGRSQATSYATASTTLDSGTTRPMVPPMPKQATGGPFECPFCFQMISVTTKAAWRKHVFADLRPYVCLSMDCPLPDQDFRRRHHWVSHVKQLHWKTWVCRQAGCKAASRQFDTAMDMRRHILEEHPEASNPKQLESILSLSEQPKPLVSSAECPLCHAILGSFKQYQRHVGRHQEDLALFALPSLEADDSDQDADEKEDEEEDGEADEEEEDANESGLEELTEADDVKGEWPDFFKGDPESDAELPPNRRARETPAPSWRSFLEQNDLRNQQAEPPTMQRGAPMDSLPHRSPPRASDTQDERRAENVPAEDVLRIIFGDMTYQEHFPAYSIGDGKLCVRDLQDRTALIHDLPSMEALNISASYKGRRLNDRNKPLRDYGVKNNSEITMVHEVPNISRAYSPTVNDDDPFGVGAPHTRERRYDSDSPAGDTLYIRERRYERDSSADDDLYSSGRYRHKRSYVEPLPDDAPYPGERKDSRKGKYSEEPLHGRGDRSEDPTTTMEKILALNVKFDTKLYPLCSLFMTNPPDSPDERKAEHQRLSEAVMTQVVFPLDAIDTDGFPDLLDMRMTLVKRVQEMLMAMDKKIV</sequence>
<keyword evidence="2" id="KW-0732">Signal</keyword>
<feature type="region of interest" description="Disordered" evidence="1">
    <location>
        <begin position="97"/>
        <end position="124"/>
    </location>
</feature>
<evidence type="ECO:0000313" key="5">
    <source>
        <dbReference type="Proteomes" id="UP001286456"/>
    </source>
</evidence>